<reference evidence="8 9" key="1">
    <citation type="journal article" date="2019" name="Int. J. Syst. Evol. Microbiol.">
        <title>The Global Catalogue of Microorganisms (GCM) 10K type strain sequencing project: providing services to taxonomists for standard genome sequencing and annotation.</title>
        <authorList>
            <consortium name="The Broad Institute Genomics Platform"/>
            <consortium name="The Broad Institute Genome Sequencing Center for Infectious Disease"/>
            <person name="Wu L."/>
            <person name="Ma J."/>
        </authorList>
    </citation>
    <scope>NUCLEOTIDE SEQUENCE [LARGE SCALE GENOMIC DNA]</scope>
    <source>
        <strain evidence="8 9">JCM 14306</strain>
    </source>
</reference>
<dbReference type="InterPro" id="IPR010624">
    <property type="entry name" value="KaiC_dom"/>
</dbReference>
<keyword evidence="3" id="KW-0808">Transferase</keyword>
<organism evidence="8 9">
    <name type="scientific">Kribbella alba</name>
    <dbReference type="NCBI Taxonomy" id="190197"/>
    <lineage>
        <taxon>Bacteria</taxon>
        <taxon>Bacillati</taxon>
        <taxon>Actinomycetota</taxon>
        <taxon>Actinomycetes</taxon>
        <taxon>Propionibacteriales</taxon>
        <taxon>Kribbellaceae</taxon>
        <taxon>Kribbella</taxon>
    </lineage>
</organism>
<comment type="caution">
    <text evidence="8">The sequence shown here is derived from an EMBL/GenBank/DDBJ whole genome shotgun (WGS) entry which is preliminary data.</text>
</comment>
<dbReference type="PROSITE" id="PS51146">
    <property type="entry name" value="KAIC"/>
    <property type="match status" value="2"/>
</dbReference>
<dbReference type="PIRSF" id="PIRSF039117">
    <property type="entry name" value="KaiC"/>
    <property type="match status" value="1"/>
</dbReference>
<dbReference type="RefSeq" id="WP_344111188.1">
    <property type="nucleotide sequence ID" value="NZ_BAAANE010000004.1"/>
</dbReference>
<dbReference type="Gene3D" id="3.40.50.300">
    <property type="entry name" value="P-loop containing nucleotide triphosphate hydrolases"/>
    <property type="match status" value="2"/>
</dbReference>
<dbReference type="InterPro" id="IPR014774">
    <property type="entry name" value="KaiC-like_dom"/>
</dbReference>
<keyword evidence="8" id="KW-0723">Serine/threonine-protein kinase</keyword>
<evidence type="ECO:0000256" key="1">
    <source>
        <dbReference type="ARBA" id="ARBA00012513"/>
    </source>
</evidence>
<dbReference type="PANTHER" id="PTHR42926:SF1">
    <property type="entry name" value="CIRCADIAN CLOCK OSCILLATOR PROTEIN KAIC 1"/>
    <property type="match status" value="1"/>
</dbReference>
<dbReference type="EC" id="2.7.11.1" evidence="1"/>
<evidence type="ECO:0000313" key="9">
    <source>
        <dbReference type="Proteomes" id="UP001501319"/>
    </source>
</evidence>
<keyword evidence="2" id="KW-0597">Phosphoprotein</keyword>
<dbReference type="GO" id="GO:0004674">
    <property type="term" value="F:protein serine/threonine kinase activity"/>
    <property type="evidence" value="ECO:0007669"/>
    <property type="project" value="UniProtKB-KW"/>
</dbReference>
<dbReference type="Pfam" id="PF06745">
    <property type="entry name" value="ATPase"/>
    <property type="match status" value="2"/>
</dbReference>
<keyword evidence="6" id="KW-0378">Hydrolase</keyword>
<gene>
    <name evidence="8" type="ORF">GCM10009744_24080</name>
</gene>
<dbReference type="InterPro" id="IPR051347">
    <property type="entry name" value="Circadian_clock_KaiC-rel"/>
</dbReference>
<evidence type="ECO:0000256" key="6">
    <source>
        <dbReference type="ARBA" id="ARBA00022801"/>
    </source>
</evidence>
<evidence type="ECO:0000259" key="7">
    <source>
        <dbReference type="PROSITE" id="PS51146"/>
    </source>
</evidence>
<accession>A0ABN2F9N0</accession>
<keyword evidence="9" id="KW-1185">Reference proteome</keyword>
<dbReference type="EMBL" id="BAAANE010000004">
    <property type="protein sequence ID" value="GAA1634527.1"/>
    <property type="molecule type" value="Genomic_DNA"/>
</dbReference>
<evidence type="ECO:0000256" key="4">
    <source>
        <dbReference type="ARBA" id="ARBA00022737"/>
    </source>
</evidence>
<proteinExistence type="predicted"/>
<dbReference type="InterPro" id="IPR027417">
    <property type="entry name" value="P-loop_NTPase"/>
</dbReference>
<sequence>MIERITSGSEPLDLVLGGGLPRDAIIMLVGAPGSGKTILAQQWVFANATPERPALYLTTVSEPLEKILRYGQTMSFFDQRAVGHSVHYEDLGATLRDHGLRGVLERLRDLIREQQPMMIVIDSFRAMHPYADRSSGFRRFLHDLAGMLSAVPVTTLWVGEYEEDDIARDPEFAVADAIVALSSAQVGQRSARALQVHKLRGGGFLAGKHAYRLSAEGLDVFPRLADAADASSYVLSDQRVPSGVKAVDDMLEDGYWPGASTLVAGPSGVGKTLMGLHFVFRALQLGERAVIATLQEDRYQLERTAARFGWTLDAENLTVLYGSPVDLYVDEWVYELLATIKDTGASRVLVDSLGDLQVAAPDQARFREYLYSLLQRSSRGGTSLMMTYEVPELFGVTRLSEVTASHLADNVLLLQYAQISKSMTRTLTVLKTRASDHDPAIREFRITPEGIGLVADGTTGWVQA</sequence>
<dbReference type="Proteomes" id="UP001501319">
    <property type="component" value="Unassembled WGS sequence"/>
</dbReference>
<keyword evidence="4" id="KW-0677">Repeat</keyword>
<evidence type="ECO:0000256" key="3">
    <source>
        <dbReference type="ARBA" id="ARBA00022679"/>
    </source>
</evidence>
<evidence type="ECO:0000256" key="5">
    <source>
        <dbReference type="ARBA" id="ARBA00022777"/>
    </source>
</evidence>
<feature type="domain" description="KaiC" evidence="7">
    <location>
        <begin position="3"/>
        <end position="234"/>
    </location>
</feature>
<feature type="domain" description="KaiC" evidence="7">
    <location>
        <begin position="238"/>
        <end position="464"/>
    </location>
</feature>
<dbReference type="InterPro" id="IPR030665">
    <property type="entry name" value="KaiC"/>
</dbReference>
<keyword evidence="5 8" id="KW-0418">Kinase</keyword>
<dbReference type="PANTHER" id="PTHR42926">
    <property type="match status" value="1"/>
</dbReference>
<dbReference type="SUPFAM" id="SSF52540">
    <property type="entry name" value="P-loop containing nucleoside triphosphate hydrolases"/>
    <property type="match status" value="2"/>
</dbReference>
<evidence type="ECO:0000256" key="2">
    <source>
        <dbReference type="ARBA" id="ARBA00022553"/>
    </source>
</evidence>
<name>A0ABN2F9N0_9ACTN</name>
<protein>
    <recommendedName>
        <fullName evidence="1">non-specific serine/threonine protein kinase</fullName>
        <ecNumber evidence="1">2.7.11.1</ecNumber>
    </recommendedName>
</protein>
<evidence type="ECO:0000313" key="8">
    <source>
        <dbReference type="EMBL" id="GAA1634527.1"/>
    </source>
</evidence>